<dbReference type="Pfam" id="PF02518">
    <property type="entry name" value="HATPase_c"/>
    <property type="match status" value="1"/>
</dbReference>
<dbReference type="EC" id="2.7.13.3" evidence="2"/>
<dbReference type="SUPFAM" id="SSF47384">
    <property type="entry name" value="Homodimeric domain of signal transducing histidine kinase"/>
    <property type="match status" value="1"/>
</dbReference>
<dbReference type="EMBL" id="CP089982">
    <property type="protein sequence ID" value="WXA90862.1"/>
    <property type="molecule type" value="Genomic_DNA"/>
</dbReference>
<dbReference type="GO" id="GO:0016301">
    <property type="term" value="F:kinase activity"/>
    <property type="evidence" value="ECO:0007669"/>
    <property type="project" value="UniProtKB-KW"/>
</dbReference>
<protein>
    <recommendedName>
        <fullName evidence="2">histidine kinase</fullName>
        <ecNumber evidence="2">2.7.13.3</ecNumber>
    </recommendedName>
</protein>
<dbReference type="InterPro" id="IPR036890">
    <property type="entry name" value="HATPase_C_sf"/>
</dbReference>
<keyword evidence="8" id="KW-1133">Transmembrane helix</keyword>
<dbReference type="PRINTS" id="PR00344">
    <property type="entry name" value="BCTRLSENSOR"/>
</dbReference>
<name>A0ABZ2K106_9BACT</name>
<dbReference type="InterPro" id="IPR003594">
    <property type="entry name" value="HATPase_dom"/>
</dbReference>
<feature type="transmembrane region" description="Helical" evidence="8">
    <location>
        <begin position="194"/>
        <end position="215"/>
    </location>
</feature>
<dbReference type="Proteomes" id="UP001379533">
    <property type="component" value="Chromosome"/>
</dbReference>
<evidence type="ECO:0000256" key="1">
    <source>
        <dbReference type="ARBA" id="ARBA00000085"/>
    </source>
</evidence>
<dbReference type="PANTHER" id="PTHR43711:SF26">
    <property type="entry name" value="SENSOR HISTIDINE KINASE RCSC"/>
    <property type="match status" value="1"/>
</dbReference>
<dbReference type="SUPFAM" id="SSF55874">
    <property type="entry name" value="ATPase domain of HSP90 chaperone/DNA topoisomerase II/histidine kinase"/>
    <property type="match status" value="1"/>
</dbReference>
<dbReference type="InterPro" id="IPR004358">
    <property type="entry name" value="Sig_transdc_His_kin-like_C"/>
</dbReference>
<evidence type="ECO:0000256" key="6">
    <source>
        <dbReference type="ARBA" id="ARBA00023012"/>
    </source>
</evidence>
<dbReference type="Gene3D" id="3.30.565.10">
    <property type="entry name" value="Histidine kinase-like ATPase, C-terminal domain"/>
    <property type="match status" value="1"/>
</dbReference>
<dbReference type="Gene3D" id="1.10.287.130">
    <property type="match status" value="1"/>
</dbReference>
<evidence type="ECO:0000256" key="5">
    <source>
        <dbReference type="ARBA" id="ARBA00022777"/>
    </source>
</evidence>
<evidence type="ECO:0000313" key="10">
    <source>
        <dbReference type="EMBL" id="WXA90862.1"/>
    </source>
</evidence>
<evidence type="ECO:0000313" key="11">
    <source>
        <dbReference type="Proteomes" id="UP001379533"/>
    </source>
</evidence>
<keyword evidence="3" id="KW-0597">Phosphoprotein</keyword>
<dbReference type="CDD" id="cd00082">
    <property type="entry name" value="HisKA"/>
    <property type="match status" value="1"/>
</dbReference>
<keyword evidence="6" id="KW-0902">Two-component regulatory system</keyword>
<feature type="domain" description="Histidine kinase" evidence="9">
    <location>
        <begin position="244"/>
        <end position="460"/>
    </location>
</feature>
<dbReference type="InterPro" id="IPR005467">
    <property type="entry name" value="His_kinase_dom"/>
</dbReference>
<comment type="catalytic activity">
    <reaction evidence="1">
        <text>ATP + protein L-histidine = ADP + protein N-phospho-L-histidine.</text>
        <dbReference type="EC" id="2.7.13.3"/>
    </reaction>
</comment>
<gene>
    <name evidence="10" type="ORF">LZC95_30960</name>
</gene>
<evidence type="ECO:0000256" key="3">
    <source>
        <dbReference type="ARBA" id="ARBA00022553"/>
    </source>
</evidence>
<proteinExistence type="predicted"/>
<dbReference type="SMART" id="SM00388">
    <property type="entry name" value="HisKA"/>
    <property type="match status" value="1"/>
</dbReference>
<evidence type="ECO:0000256" key="4">
    <source>
        <dbReference type="ARBA" id="ARBA00022679"/>
    </source>
</evidence>
<evidence type="ECO:0000256" key="2">
    <source>
        <dbReference type="ARBA" id="ARBA00012438"/>
    </source>
</evidence>
<keyword evidence="8" id="KW-0472">Membrane</keyword>
<sequence>MADSRPTADAPPPAPARGSQPPELPPPSTRYFVLAMVLLVVGFVLLQLHAARLQVQLHELHRQASIERVHIELGTQIRRGCRLLYVGLLEHWHGRSYVQWHQLQKDVADKSTALASTPATDDEDEQSRAKLLQVVHEWVTRLKDVIERGEGPQALEEMRARQALVDQWSDKVIDADVRAGERFDRLHRAVQGQWTAVEGVAAGLLVLIAIVAMWWRARVRARTTDLEQRRREGERAARSEFFTNMSHELRTPLVSIGGFASMIEDNTTTNQDVRGYARKINHVSRELLAIINNILDVAKLESDHMKFFIEPVAITEVLERCIARAEGLIGHKPLKLSLDVHPDVPRVRGDFVKLQQVFTNLVGNAVKFTEKGEVITSVRPAGKNVVIEVQDTGIGIEPQSLQTIWEPFRQVDHKVSRKFGGSGLGLAIVHAVVTRLGGTVSAESTVGVGTTFRVVLPADFSKAPPTPSSKKSLSQF</sequence>
<dbReference type="PROSITE" id="PS50109">
    <property type="entry name" value="HIS_KIN"/>
    <property type="match status" value="1"/>
</dbReference>
<dbReference type="InterPro" id="IPR050736">
    <property type="entry name" value="Sensor_HK_Regulatory"/>
</dbReference>
<organism evidence="10 11">
    <name type="scientific">Pendulispora brunnea</name>
    <dbReference type="NCBI Taxonomy" id="2905690"/>
    <lineage>
        <taxon>Bacteria</taxon>
        <taxon>Pseudomonadati</taxon>
        <taxon>Myxococcota</taxon>
        <taxon>Myxococcia</taxon>
        <taxon>Myxococcales</taxon>
        <taxon>Sorangiineae</taxon>
        <taxon>Pendulisporaceae</taxon>
        <taxon>Pendulispora</taxon>
    </lineage>
</organism>
<dbReference type="SMART" id="SM00387">
    <property type="entry name" value="HATPase_c"/>
    <property type="match status" value="1"/>
</dbReference>
<dbReference type="CDD" id="cd16922">
    <property type="entry name" value="HATPase_EvgS-ArcB-TorS-like"/>
    <property type="match status" value="1"/>
</dbReference>
<keyword evidence="4" id="KW-0808">Transferase</keyword>
<feature type="transmembrane region" description="Helical" evidence="8">
    <location>
        <begin position="31"/>
        <end position="51"/>
    </location>
</feature>
<keyword evidence="11" id="KW-1185">Reference proteome</keyword>
<dbReference type="InterPro" id="IPR036097">
    <property type="entry name" value="HisK_dim/P_sf"/>
</dbReference>
<evidence type="ECO:0000259" key="9">
    <source>
        <dbReference type="PROSITE" id="PS50109"/>
    </source>
</evidence>
<evidence type="ECO:0000256" key="7">
    <source>
        <dbReference type="SAM" id="MobiDB-lite"/>
    </source>
</evidence>
<dbReference type="PANTHER" id="PTHR43711">
    <property type="entry name" value="TWO-COMPONENT HISTIDINE KINASE"/>
    <property type="match status" value="1"/>
</dbReference>
<dbReference type="Pfam" id="PF00512">
    <property type="entry name" value="HisKA"/>
    <property type="match status" value="1"/>
</dbReference>
<accession>A0ABZ2K106</accession>
<feature type="region of interest" description="Disordered" evidence="7">
    <location>
        <begin position="1"/>
        <end position="24"/>
    </location>
</feature>
<evidence type="ECO:0000256" key="8">
    <source>
        <dbReference type="SAM" id="Phobius"/>
    </source>
</evidence>
<keyword evidence="8" id="KW-0812">Transmembrane</keyword>
<dbReference type="InterPro" id="IPR003661">
    <property type="entry name" value="HisK_dim/P_dom"/>
</dbReference>
<reference evidence="10 11" key="1">
    <citation type="submission" date="2021-12" db="EMBL/GenBank/DDBJ databases">
        <title>Discovery of the Pendulisporaceae a myxobacterial family with distinct sporulation behavior and unique specialized metabolism.</title>
        <authorList>
            <person name="Garcia R."/>
            <person name="Popoff A."/>
            <person name="Bader C.D."/>
            <person name="Loehr J."/>
            <person name="Walesch S."/>
            <person name="Walt C."/>
            <person name="Boldt J."/>
            <person name="Bunk B."/>
            <person name="Haeckl F.J.F.P.J."/>
            <person name="Gunesch A.P."/>
            <person name="Birkelbach J."/>
            <person name="Nuebel U."/>
            <person name="Pietschmann T."/>
            <person name="Bach T."/>
            <person name="Mueller R."/>
        </authorList>
    </citation>
    <scope>NUCLEOTIDE SEQUENCE [LARGE SCALE GENOMIC DNA]</scope>
    <source>
        <strain evidence="10 11">MSr12523</strain>
    </source>
</reference>
<keyword evidence="5 10" id="KW-0418">Kinase</keyword>
<dbReference type="RefSeq" id="WP_394841482.1">
    <property type="nucleotide sequence ID" value="NZ_CP089982.1"/>
</dbReference>